<feature type="active site" description="Proton acceptor; for ring-opening step" evidence="2">
    <location>
        <position position="138"/>
    </location>
</feature>
<dbReference type="GO" id="GO:0019262">
    <property type="term" value="P:N-acetylneuraminate catabolic process"/>
    <property type="evidence" value="ECO:0007669"/>
    <property type="project" value="UniProtKB-UniRule"/>
</dbReference>
<dbReference type="HAMAP" id="MF_01241">
    <property type="entry name" value="GlcN6P_deamin"/>
    <property type="match status" value="1"/>
</dbReference>
<sequence>MKVIICPDPAHVAELAARLLADQVRGRPDSVLGLATGRTMEAIYRLLVGTARADGVDFGAVTTFNLDEYVGLSGGHAQSYRHYMRAHLFAHVDLAPERSHVPNGAAPDADAEAAGYEARIAQAGGIDLQLLGLGENGHIGFNEPLSSLASRTRVVTLAQATLAQNAGMFGGDLSRVPTRAITMGTGTILEARKTLMVVTGARKAAIAARAIEGPVSAAVPGSALQFHPDCLVLLDPAAASGLAQRDAIEWQMRHDAELVAIQSAQSAGR</sequence>
<evidence type="ECO:0000259" key="3">
    <source>
        <dbReference type="Pfam" id="PF01182"/>
    </source>
</evidence>
<comment type="caution">
    <text evidence="2">Lacks conserved residue(s) required for the propagation of feature annotation.</text>
</comment>
<evidence type="ECO:0000256" key="2">
    <source>
        <dbReference type="HAMAP-Rule" id="MF_01241"/>
    </source>
</evidence>
<dbReference type="Gene3D" id="3.40.50.1360">
    <property type="match status" value="1"/>
</dbReference>
<dbReference type="AlphaFoldDB" id="A0A7W4J0J4"/>
<dbReference type="Proteomes" id="UP000577891">
    <property type="component" value="Unassembled WGS sequence"/>
</dbReference>
<dbReference type="UniPathway" id="UPA00629">
    <property type="reaction ID" value="UER00684"/>
</dbReference>
<dbReference type="EMBL" id="JABEQE010000006">
    <property type="protein sequence ID" value="MBB2172217.1"/>
    <property type="molecule type" value="Genomic_DNA"/>
</dbReference>
<dbReference type="PROSITE" id="PS01161">
    <property type="entry name" value="GLC_GALNAC_ISOMERASE"/>
    <property type="match status" value="1"/>
</dbReference>
<comment type="similarity">
    <text evidence="2">Belongs to the glucosamine/galactosamine-6-phosphate isomerase family. NagB subfamily.</text>
</comment>
<feature type="domain" description="Glucosamine/galactosamine-6-phosphate isomerase" evidence="3">
    <location>
        <begin position="11"/>
        <end position="225"/>
    </location>
</feature>
<dbReference type="GO" id="GO:0042802">
    <property type="term" value="F:identical protein binding"/>
    <property type="evidence" value="ECO:0007669"/>
    <property type="project" value="TreeGrafter"/>
</dbReference>
<keyword evidence="5" id="KW-1185">Reference proteome</keyword>
<dbReference type="EC" id="3.5.99.6" evidence="2"/>
<evidence type="ECO:0000256" key="1">
    <source>
        <dbReference type="ARBA" id="ARBA00022801"/>
    </source>
</evidence>
<reference evidence="4 5" key="1">
    <citation type="submission" date="2020-04" db="EMBL/GenBank/DDBJ databases">
        <title>Description of novel Gluconacetobacter.</title>
        <authorList>
            <person name="Sombolestani A."/>
        </authorList>
    </citation>
    <scope>NUCLEOTIDE SEQUENCE [LARGE SCALE GENOMIC DNA]</scope>
    <source>
        <strain evidence="4 5">LMG 27724</strain>
    </source>
</reference>
<keyword evidence="1 2" id="KW-0378">Hydrolase</keyword>
<dbReference type="SUPFAM" id="SSF100950">
    <property type="entry name" value="NagB/RpiA/CoA transferase-like"/>
    <property type="match status" value="1"/>
</dbReference>
<evidence type="ECO:0000313" key="5">
    <source>
        <dbReference type="Proteomes" id="UP000577891"/>
    </source>
</evidence>
<comment type="catalytic activity">
    <reaction evidence="2">
        <text>alpha-D-glucosamine 6-phosphate + H2O = beta-D-fructose 6-phosphate + NH4(+)</text>
        <dbReference type="Rhea" id="RHEA:12172"/>
        <dbReference type="ChEBI" id="CHEBI:15377"/>
        <dbReference type="ChEBI" id="CHEBI:28938"/>
        <dbReference type="ChEBI" id="CHEBI:57634"/>
        <dbReference type="ChEBI" id="CHEBI:75989"/>
        <dbReference type="EC" id="3.5.99.6"/>
    </reaction>
</comment>
<evidence type="ECO:0000313" key="4">
    <source>
        <dbReference type="EMBL" id="MBB2172217.1"/>
    </source>
</evidence>
<organism evidence="4 5">
    <name type="scientific">Gluconacetobacter asukensis</name>
    <dbReference type="NCBI Taxonomy" id="1017181"/>
    <lineage>
        <taxon>Bacteria</taxon>
        <taxon>Pseudomonadati</taxon>
        <taxon>Pseudomonadota</taxon>
        <taxon>Alphaproteobacteria</taxon>
        <taxon>Acetobacterales</taxon>
        <taxon>Acetobacteraceae</taxon>
        <taxon>Gluconacetobacter</taxon>
    </lineage>
</organism>
<protein>
    <recommendedName>
        <fullName evidence="2">Glucosamine-6-phosphate deaminase</fullName>
        <ecNumber evidence="2">3.5.99.6</ecNumber>
    </recommendedName>
    <alternativeName>
        <fullName evidence="2">GlcN6P deaminase</fullName>
        <shortName evidence="2">GNPDA</shortName>
    </alternativeName>
    <alternativeName>
        <fullName evidence="2">Glucosamine-6-phosphate isomerase</fullName>
    </alternativeName>
</protein>
<gene>
    <name evidence="2 4" type="primary">nagB</name>
    <name evidence="4" type="ORF">HLH35_08780</name>
</gene>
<dbReference type="InterPro" id="IPR006148">
    <property type="entry name" value="Glc/Gal-6P_isomerase"/>
</dbReference>
<dbReference type="RefSeq" id="WP_182978794.1">
    <property type="nucleotide sequence ID" value="NZ_BAABGB010000025.1"/>
</dbReference>
<proteinExistence type="inferred from homology"/>
<feature type="active site" description="For ring-opening step" evidence="2">
    <location>
        <position position="143"/>
    </location>
</feature>
<dbReference type="GO" id="GO:0004342">
    <property type="term" value="F:glucosamine-6-phosphate deaminase activity"/>
    <property type="evidence" value="ECO:0007669"/>
    <property type="project" value="UniProtKB-UniRule"/>
</dbReference>
<dbReference type="PANTHER" id="PTHR11280">
    <property type="entry name" value="GLUCOSAMINE-6-PHOSPHATE ISOMERASE"/>
    <property type="match status" value="1"/>
</dbReference>
<accession>A0A7W4J0J4</accession>
<comment type="pathway">
    <text evidence="2">Amino-sugar metabolism; N-acetylneuraminate degradation; D-fructose 6-phosphate from N-acetylneuraminate: step 5/5.</text>
</comment>
<comment type="function">
    <text evidence="2">Catalyzes the reversible isomerization-deamination of glucosamine 6-phosphate (GlcN6P) to form fructose 6-phosphate (Fru6P) and ammonium ion.</text>
</comment>
<feature type="active site" description="For ring-opening step" evidence="2">
    <location>
        <position position="136"/>
    </location>
</feature>
<dbReference type="Pfam" id="PF01182">
    <property type="entry name" value="Glucosamine_iso"/>
    <property type="match status" value="1"/>
</dbReference>
<dbReference type="InterPro" id="IPR037171">
    <property type="entry name" value="NagB/RpiA_transferase-like"/>
</dbReference>
<dbReference type="GO" id="GO:0005737">
    <property type="term" value="C:cytoplasm"/>
    <property type="evidence" value="ECO:0007669"/>
    <property type="project" value="TreeGrafter"/>
</dbReference>
<name>A0A7W4J0J4_9PROT</name>
<comment type="caution">
    <text evidence="4">The sequence shown here is derived from an EMBL/GenBank/DDBJ whole genome shotgun (WGS) entry which is preliminary data.</text>
</comment>
<keyword evidence="2" id="KW-0119">Carbohydrate metabolism</keyword>
<dbReference type="GO" id="GO:0006043">
    <property type="term" value="P:glucosamine catabolic process"/>
    <property type="evidence" value="ECO:0007669"/>
    <property type="project" value="TreeGrafter"/>
</dbReference>
<dbReference type="CDD" id="cd01399">
    <property type="entry name" value="GlcN6P_deaminase"/>
    <property type="match status" value="1"/>
</dbReference>
<dbReference type="NCBIfam" id="TIGR00502">
    <property type="entry name" value="nagB"/>
    <property type="match status" value="1"/>
</dbReference>
<feature type="active site" description="Proton acceptor; for enolization step" evidence="2">
    <location>
        <position position="67"/>
    </location>
</feature>
<dbReference type="InterPro" id="IPR004547">
    <property type="entry name" value="Glucosamine6P_isomerase"/>
</dbReference>
<dbReference type="PANTHER" id="PTHR11280:SF5">
    <property type="entry name" value="GLUCOSAMINE-6-PHOSPHATE ISOMERASE"/>
    <property type="match status" value="1"/>
</dbReference>
<dbReference type="GO" id="GO:0006046">
    <property type="term" value="P:N-acetylglucosamine catabolic process"/>
    <property type="evidence" value="ECO:0007669"/>
    <property type="project" value="UniProtKB-UniRule"/>
</dbReference>
<dbReference type="InterPro" id="IPR018321">
    <property type="entry name" value="Glucosamine6P_isomerase_CS"/>
</dbReference>
<dbReference type="GO" id="GO:0005975">
    <property type="term" value="P:carbohydrate metabolic process"/>
    <property type="evidence" value="ECO:0007669"/>
    <property type="project" value="InterPro"/>
</dbReference>